<reference evidence="1" key="1">
    <citation type="submission" date="2020-01" db="EMBL/GenBank/DDBJ databases">
        <authorList>
            <person name="Mishra B."/>
        </authorList>
    </citation>
    <scope>NUCLEOTIDE SEQUENCE [LARGE SCALE GENOMIC DNA]</scope>
</reference>
<accession>A0A6D2IG40</accession>
<evidence type="ECO:0000313" key="2">
    <source>
        <dbReference type="Proteomes" id="UP000467841"/>
    </source>
</evidence>
<dbReference type="SUPFAM" id="SSF101148">
    <property type="entry name" value="Plant invertase/pectin methylesterase inhibitor"/>
    <property type="match status" value="1"/>
</dbReference>
<dbReference type="InterPro" id="IPR035513">
    <property type="entry name" value="Invertase/methylesterase_inhib"/>
</dbReference>
<sequence>MQVNDATTHIRSITKNYNGPLGKKRIAFCNRNYGIAVARFENAWALALNGSFPDAARLSEIGTRAVMGCENIWNKGGPAQKSPLTLYITNVSKILDIIRLLVRKLAP</sequence>
<dbReference type="OrthoDB" id="1094948at2759"/>
<keyword evidence="2" id="KW-1185">Reference proteome</keyword>
<organism evidence="1 2">
    <name type="scientific">Microthlaspi erraticum</name>
    <dbReference type="NCBI Taxonomy" id="1685480"/>
    <lineage>
        <taxon>Eukaryota</taxon>
        <taxon>Viridiplantae</taxon>
        <taxon>Streptophyta</taxon>
        <taxon>Embryophyta</taxon>
        <taxon>Tracheophyta</taxon>
        <taxon>Spermatophyta</taxon>
        <taxon>Magnoliopsida</taxon>
        <taxon>eudicotyledons</taxon>
        <taxon>Gunneridae</taxon>
        <taxon>Pentapetalae</taxon>
        <taxon>rosids</taxon>
        <taxon>malvids</taxon>
        <taxon>Brassicales</taxon>
        <taxon>Brassicaceae</taxon>
        <taxon>Coluteocarpeae</taxon>
        <taxon>Microthlaspi</taxon>
    </lineage>
</organism>
<dbReference type="NCBIfam" id="TIGR01614">
    <property type="entry name" value="PME_inhib"/>
    <property type="match status" value="1"/>
</dbReference>
<evidence type="ECO:0008006" key="3">
    <source>
        <dbReference type="Google" id="ProtNLM"/>
    </source>
</evidence>
<dbReference type="EMBL" id="CACVBM020001053">
    <property type="protein sequence ID" value="CAA7027303.1"/>
    <property type="molecule type" value="Genomic_DNA"/>
</dbReference>
<name>A0A6D2IG40_9BRAS</name>
<dbReference type="GO" id="GO:0004857">
    <property type="term" value="F:enzyme inhibitor activity"/>
    <property type="evidence" value="ECO:0007669"/>
    <property type="project" value="InterPro"/>
</dbReference>
<dbReference type="Gene3D" id="1.20.140.40">
    <property type="entry name" value="Invertase/pectin methylesterase inhibitor family protein"/>
    <property type="match status" value="1"/>
</dbReference>
<gene>
    <name evidence="1" type="ORF">MERR_LOCUS14538</name>
</gene>
<protein>
    <recommendedName>
        <fullName evidence="3">Pectinesterase inhibitor domain-containing protein</fullName>
    </recommendedName>
</protein>
<proteinExistence type="predicted"/>
<comment type="caution">
    <text evidence="1">The sequence shown here is derived from an EMBL/GenBank/DDBJ whole genome shotgun (WGS) entry which is preliminary data.</text>
</comment>
<evidence type="ECO:0000313" key="1">
    <source>
        <dbReference type="EMBL" id="CAA7027303.1"/>
    </source>
</evidence>
<dbReference type="AlphaFoldDB" id="A0A6D2IG40"/>
<dbReference type="Proteomes" id="UP000467841">
    <property type="component" value="Unassembled WGS sequence"/>
</dbReference>
<dbReference type="InterPro" id="IPR006501">
    <property type="entry name" value="Pectinesterase_inhib_dom"/>
</dbReference>